<reference evidence="6 7" key="1">
    <citation type="submission" date="2020-04" db="EMBL/GenBank/DDBJ databases">
        <title>MicrobeNet Type strains.</title>
        <authorList>
            <person name="Nicholson A.C."/>
        </authorList>
    </citation>
    <scope>NUCLEOTIDE SEQUENCE [LARGE SCALE GENOMIC DNA]</scope>
    <source>
        <strain evidence="6 7">JCM 12354</strain>
    </source>
</reference>
<evidence type="ECO:0000256" key="3">
    <source>
        <dbReference type="ARBA" id="ARBA00023002"/>
    </source>
</evidence>
<dbReference type="Proteomes" id="UP000565711">
    <property type="component" value="Unassembled WGS sequence"/>
</dbReference>
<evidence type="ECO:0000256" key="1">
    <source>
        <dbReference type="ARBA" id="ARBA00004829"/>
    </source>
</evidence>
<gene>
    <name evidence="6" type="primary">crtI</name>
    <name evidence="6" type="ORF">HGA08_18790</name>
</gene>
<evidence type="ECO:0000259" key="5">
    <source>
        <dbReference type="Pfam" id="PF01593"/>
    </source>
</evidence>
<evidence type="ECO:0000256" key="2">
    <source>
        <dbReference type="ARBA" id="ARBA00022746"/>
    </source>
</evidence>
<keyword evidence="2 4" id="KW-0125">Carotenoid biosynthesis</keyword>
<dbReference type="EMBL" id="JAAXOP010000010">
    <property type="protein sequence ID" value="NKY52263.1"/>
    <property type="molecule type" value="Genomic_DNA"/>
</dbReference>
<dbReference type="RefSeq" id="WP_067876238.1">
    <property type="nucleotide sequence ID" value="NZ_JAAXOP010000010.1"/>
</dbReference>
<name>A0A846XYW9_9NOCA</name>
<dbReference type="Gene3D" id="3.50.50.60">
    <property type="entry name" value="FAD/NAD(P)-binding domain"/>
    <property type="match status" value="2"/>
</dbReference>
<dbReference type="PANTHER" id="PTHR43734:SF1">
    <property type="entry name" value="PHYTOENE DESATURASE"/>
    <property type="match status" value="1"/>
</dbReference>
<dbReference type="InterPro" id="IPR036188">
    <property type="entry name" value="FAD/NAD-bd_sf"/>
</dbReference>
<dbReference type="NCBIfam" id="TIGR02734">
    <property type="entry name" value="crtI_fam"/>
    <property type="match status" value="1"/>
</dbReference>
<evidence type="ECO:0000313" key="6">
    <source>
        <dbReference type="EMBL" id="NKY52263.1"/>
    </source>
</evidence>
<evidence type="ECO:0000313" key="7">
    <source>
        <dbReference type="Proteomes" id="UP000565711"/>
    </source>
</evidence>
<comment type="pathway">
    <text evidence="1 4">Carotenoid biosynthesis.</text>
</comment>
<dbReference type="SUPFAM" id="SSF51905">
    <property type="entry name" value="FAD/NAD(P)-binding domain"/>
    <property type="match status" value="1"/>
</dbReference>
<dbReference type="GO" id="GO:0016491">
    <property type="term" value="F:oxidoreductase activity"/>
    <property type="evidence" value="ECO:0007669"/>
    <property type="project" value="UniProtKB-KW"/>
</dbReference>
<dbReference type="InterPro" id="IPR002937">
    <property type="entry name" value="Amino_oxidase"/>
</dbReference>
<protein>
    <submittedName>
        <fullName evidence="6">Phytoene desaturase</fullName>
    </submittedName>
</protein>
<accession>A0A846XYW9</accession>
<dbReference type="PANTHER" id="PTHR43734">
    <property type="entry name" value="PHYTOENE DESATURASE"/>
    <property type="match status" value="1"/>
</dbReference>
<organism evidence="6 7">
    <name type="scientific">Nocardia vermiculata</name>
    <dbReference type="NCBI Taxonomy" id="257274"/>
    <lineage>
        <taxon>Bacteria</taxon>
        <taxon>Bacillati</taxon>
        <taxon>Actinomycetota</taxon>
        <taxon>Actinomycetes</taxon>
        <taxon>Mycobacteriales</taxon>
        <taxon>Nocardiaceae</taxon>
        <taxon>Nocardia</taxon>
    </lineage>
</organism>
<proteinExistence type="inferred from homology"/>
<dbReference type="AlphaFoldDB" id="A0A846XYW9"/>
<comment type="caution">
    <text evidence="6">The sequence shown here is derived from an EMBL/GenBank/DDBJ whole genome shotgun (WGS) entry which is preliminary data.</text>
</comment>
<dbReference type="GO" id="GO:0016117">
    <property type="term" value="P:carotenoid biosynthetic process"/>
    <property type="evidence" value="ECO:0007669"/>
    <property type="project" value="UniProtKB-KW"/>
</dbReference>
<feature type="domain" description="Amine oxidase" evidence="5">
    <location>
        <begin position="18"/>
        <end position="487"/>
    </location>
</feature>
<keyword evidence="3 4" id="KW-0560">Oxidoreductase</keyword>
<comment type="similarity">
    <text evidence="4">Belongs to the carotenoid/retinoid oxidoreductase family.</text>
</comment>
<keyword evidence="7" id="KW-1185">Reference proteome</keyword>
<evidence type="ECO:0000256" key="4">
    <source>
        <dbReference type="RuleBase" id="RU362075"/>
    </source>
</evidence>
<dbReference type="Pfam" id="PF01593">
    <property type="entry name" value="Amino_oxidase"/>
    <property type="match status" value="1"/>
</dbReference>
<sequence length="512" mass="55827">MRTVSGSTDHVVVVGAGLAGLSAAIHLAGRGRRVTVVEREQGPGGRMGRLDIGGYRIDTGPTVLTMPEILDDVFAAVGERSTDRLELSAVTPAYRAIYADGRTLAVHSDEQRMIQSLGEFGGPDDVAGYRRLRAWLTRLYRAEFDRFIGANFDSPLSMLTPELFRLIGLGGFRRWDRKVSEFVRDPDLRRVFTFQALYAGVPPSRALAAYAVIAYMDTIAGVYFPKGGMYSVPRALADAATAAGVRIRYDTTVIRADRSDGRVTALHTDSDDRIDCDAVVLTAERHRSHELLGHRSRRPARVRAAPSALVVHLGCRSMGPRAGHHTLLFGDAWHSVFRDITSTGELMSDPSLLLTRPTAADPSLAPTGRDLLYLLAPVPNLERGHTDWTDFGARYAERMVETAQRRLGQSWSDVEILRVVTPVDWAARDMLAGTPFALAHSFTQTGPFRPANMIRGIDNVVLAGGSTVPGVGIPPVLISGRLAADRITGTVRAGRNTEPDQRLRTMSGPEPK</sequence>
<dbReference type="InterPro" id="IPR014105">
    <property type="entry name" value="Carotenoid/retinoid_OxRdtase"/>
</dbReference>